<accession>A0ABD0Q736</accession>
<reference evidence="2 3" key="1">
    <citation type="submission" date="2024-05" db="EMBL/GenBank/DDBJ databases">
        <title>Genome sequencing and assembly of Indian major carp, Cirrhinus mrigala (Hamilton, 1822).</title>
        <authorList>
            <person name="Mohindra V."/>
            <person name="Chowdhury L.M."/>
            <person name="Lal K."/>
            <person name="Jena J.K."/>
        </authorList>
    </citation>
    <scope>NUCLEOTIDE SEQUENCE [LARGE SCALE GENOMIC DNA]</scope>
    <source>
        <strain evidence="2">CM1030</strain>
        <tissue evidence="2">Blood</tissue>
    </source>
</reference>
<feature type="compositionally biased region" description="Low complexity" evidence="1">
    <location>
        <begin position="15"/>
        <end position="29"/>
    </location>
</feature>
<protein>
    <submittedName>
        <fullName evidence="2">Uncharacterized protein</fullName>
    </submittedName>
</protein>
<comment type="caution">
    <text evidence="2">The sequence shown here is derived from an EMBL/GenBank/DDBJ whole genome shotgun (WGS) entry which is preliminary data.</text>
</comment>
<evidence type="ECO:0000313" key="2">
    <source>
        <dbReference type="EMBL" id="KAL0182042.1"/>
    </source>
</evidence>
<organism evidence="2 3">
    <name type="scientific">Cirrhinus mrigala</name>
    <name type="common">Mrigala</name>
    <dbReference type="NCBI Taxonomy" id="683832"/>
    <lineage>
        <taxon>Eukaryota</taxon>
        <taxon>Metazoa</taxon>
        <taxon>Chordata</taxon>
        <taxon>Craniata</taxon>
        <taxon>Vertebrata</taxon>
        <taxon>Euteleostomi</taxon>
        <taxon>Actinopterygii</taxon>
        <taxon>Neopterygii</taxon>
        <taxon>Teleostei</taxon>
        <taxon>Ostariophysi</taxon>
        <taxon>Cypriniformes</taxon>
        <taxon>Cyprinidae</taxon>
        <taxon>Labeoninae</taxon>
        <taxon>Labeonini</taxon>
        <taxon>Cirrhinus</taxon>
    </lineage>
</organism>
<evidence type="ECO:0000313" key="3">
    <source>
        <dbReference type="Proteomes" id="UP001529510"/>
    </source>
</evidence>
<keyword evidence="3" id="KW-1185">Reference proteome</keyword>
<dbReference type="Proteomes" id="UP001529510">
    <property type="component" value="Unassembled WGS sequence"/>
</dbReference>
<name>A0ABD0Q736_CIRMR</name>
<evidence type="ECO:0000256" key="1">
    <source>
        <dbReference type="SAM" id="MobiDB-lite"/>
    </source>
</evidence>
<gene>
    <name evidence="2" type="ORF">M9458_021417</name>
</gene>
<dbReference type="EMBL" id="JAMKFB020000010">
    <property type="protein sequence ID" value="KAL0182042.1"/>
    <property type="molecule type" value="Genomic_DNA"/>
</dbReference>
<sequence length="95" mass="10367">VRAAVRPADSRSFDSRSSSTVSSDAPVSTKPLPPPVAQKPSFTLRTGPADDTTSDDPVDDPANRTFRGKVKAFEQMDHLARAKRMLELQEAEQAR</sequence>
<feature type="non-terminal residue" evidence="2">
    <location>
        <position position="95"/>
    </location>
</feature>
<proteinExistence type="predicted"/>
<feature type="non-terminal residue" evidence="2">
    <location>
        <position position="1"/>
    </location>
</feature>
<feature type="region of interest" description="Disordered" evidence="1">
    <location>
        <begin position="1"/>
        <end position="63"/>
    </location>
</feature>
<dbReference type="AlphaFoldDB" id="A0ABD0Q736"/>